<comment type="similarity">
    <text evidence="2">Belongs to the DivIVA family.</text>
</comment>
<keyword evidence="4" id="KW-0132">Cell division</keyword>
<protein>
    <recommendedName>
        <fullName evidence="11">Cell division protein DivIVA</fullName>
    </recommendedName>
</protein>
<dbReference type="PANTHER" id="PTHR35794">
    <property type="entry name" value="CELL DIVISION PROTEIN DIVIVA"/>
    <property type="match status" value="1"/>
</dbReference>
<reference evidence="9 10" key="1">
    <citation type="journal article" date="2016" name="Nat. Commun.">
        <title>Thousands of microbial genomes shed light on interconnected biogeochemical processes in an aquifer system.</title>
        <authorList>
            <person name="Anantharaman K."/>
            <person name="Brown C.T."/>
            <person name="Hug L.A."/>
            <person name="Sharon I."/>
            <person name="Castelle C.J."/>
            <person name="Probst A.J."/>
            <person name="Thomas B.C."/>
            <person name="Singh A."/>
            <person name="Wilkins M.J."/>
            <person name="Karaoz U."/>
            <person name="Brodie E.L."/>
            <person name="Williams K.H."/>
            <person name="Hubbard S.S."/>
            <person name="Banfield J.F."/>
        </authorList>
    </citation>
    <scope>NUCLEOTIDE SEQUENCE [LARGE SCALE GENOMIC DNA]</scope>
</reference>
<feature type="compositionally biased region" description="Basic and acidic residues" evidence="8">
    <location>
        <begin position="233"/>
        <end position="243"/>
    </location>
</feature>
<evidence type="ECO:0000256" key="6">
    <source>
        <dbReference type="ARBA" id="ARBA00023306"/>
    </source>
</evidence>
<feature type="coiled-coil region" evidence="7">
    <location>
        <begin position="65"/>
        <end position="132"/>
    </location>
</feature>
<evidence type="ECO:0000313" key="10">
    <source>
        <dbReference type="Proteomes" id="UP000177230"/>
    </source>
</evidence>
<feature type="region of interest" description="Disordered" evidence="8">
    <location>
        <begin position="164"/>
        <end position="243"/>
    </location>
</feature>
<evidence type="ECO:0000256" key="7">
    <source>
        <dbReference type="SAM" id="Coils"/>
    </source>
</evidence>
<accession>A0A1F5RGM8</accession>
<dbReference type="AlphaFoldDB" id="A0A1F5RGM8"/>
<evidence type="ECO:0000256" key="8">
    <source>
        <dbReference type="SAM" id="MobiDB-lite"/>
    </source>
</evidence>
<evidence type="ECO:0000256" key="2">
    <source>
        <dbReference type="ARBA" id="ARBA00009008"/>
    </source>
</evidence>
<dbReference type="PANTHER" id="PTHR35794:SF2">
    <property type="entry name" value="CELL DIVISION PROTEIN DIVIVA"/>
    <property type="match status" value="1"/>
</dbReference>
<sequence length="243" mass="27579">MKLTPLDIRKQTFKKKPMGGLDPAEVQAFLEMVAGEFEELIRENTSLAERMQGLDGKIDDYRRMEKTLQDTLMSAQKTSDELRDNAERRGELFIKEAQFKADQIIGEARARLMDLQRQIADLKNVRSSYLAKLRSLVDSHLEMLQTQEMDSGIRIQTNIFSAMKKEERAGSQPPEQPQPEISQDEPSLADMKKMLSTLMSTAKIRESDEIPAAESEKDDLPPLINDGPESPGEIDHSDREEAK</sequence>
<keyword evidence="6" id="KW-0131">Cell cycle</keyword>
<dbReference type="GO" id="GO:0005737">
    <property type="term" value="C:cytoplasm"/>
    <property type="evidence" value="ECO:0007669"/>
    <property type="project" value="UniProtKB-SubCell"/>
</dbReference>
<dbReference type="Gene3D" id="6.10.250.660">
    <property type="match status" value="1"/>
</dbReference>
<feature type="compositionally biased region" description="Basic and acidic residues" evidence="8">
    <location>
        <begin position="203"/>
        <end position="220"/>
    </location>
</feature>
<name>A0A1F5RGM8_9BACT</name>
<evidence type="ECO:0008006" key="11">
    <source>
        <dbReference type="Google" id="ProtNLM"/>
    </source>
</evidence>
<keyword evidence="3" id="KW-0963">Cytoplasm</keyword>
<dbReference type="Pfam" id="PF05103">
    <property type="entry name" value="DivIVA"/>
    <property type="match status" value="1"/>
</dbReference>
<dbReference type="GO" id="GO:0051301">
    <property type="term" value="P:cell division"/>
    <property type="evidence" value="ECO:0007669"/>
    <property type="project" value="UniProtKB-KW"/>
</dbReference>
<organism evidence="9 10">
    <name type="scientific">Candidatus Edwardsbacteria bacterium GWF2_54_11</name>
    <dbReference type="NCBI Taxonomy" id="1817851"/>
    <lineage>
        <taxon>Bacteria</taxon>
        <taxon>Candidatus Edwardsiibacteriota</taxon>
    </lineage>
</organism>
<dbReference type="NCBIfam" id="TIGR03544">
    <property type="entry name" value="DivI1A_domain"/>
    <property type="match status" value="1"/>
</dbReference>
<evidence type="ECO:0000256" key="5">
    <source>
        <dbReference type="ARBA" id="ARBA00023054"/>
    </source>
</evidence>
<evidence type="ECO:0000256" key="1">
    <source>
        <dbReference type="ARBA" id="ARBA00004496"/>
    </source>
</evidence>
<evidence type="ECO:0000256" key="3">
    <source>
        <dbReference type="ARBA" id="ARBA00022490"/>
    </source>
</evidence>
<comment type="caution">
    <text evidence="9">The sequence shown here is derived from an EMBL/GenBank/DDBJ whole genome shotgun (WGS) entry which is preliminary data.</text>
</comment>
<evidence type="ECO:0000256" key="4">
    <source>
        <dbReference type="ARBA" id="ARBA00022618"/>
    </source>
</evidence>
<evidence type="ECO:0000313" key="9">
    <source>
        <dbReference type="EMBL" id="OGF13303.1"/>
    </source>
</evidence>
<keyword evidence="5 7" id="KW-0175">Coiled coil</keyword>
<dbReference type="EMBL" id="MFFM01000021">
    <property type="protein sequence ID" value="OGF13303.1"/>
    <property type="molecule type" value="Genomic_DNA"/>
</dbReference>
<proteinExistence type="inferred from homology"/>
<gene>
    <name evidence="9" type="ORF">A2024_04450</name>
</gene>
<dbReference type="InterPro" id="IPR007793">
    <property type="entry name" value="DivIVA_fam"/>
</dbReference>
<comment type="subcellular location">
    <subcellularLocation>
        <location evidence="1">Cytoplasm</location>
    </subcellularLocation>
</comment>
<dbReference type="Proteomes" id="UP000177230">
    <property type="component" value="Unassembled WGS sequence"/>
</dbReference>
<dbReference type="InterPro" id="IPR019933">
    <property type="entry name" value="DivIVA_domain"/>
</dbReference>